<evidence type="ECO:0000313" key="1">
    <source>
        <dbReference type="EMBL" id="GAJ07618.1"/>
    </source>
</evidence>
<reference evidence="1" key="1">
    <citation type="journal article" date="2014" name="Front. Microbiol.">
        <title>High frequency of phylogenetically diverse reductive dehalogenase-homologous genes in deep subseafloor sedimentary metagenomes.</title>
        <authorList>
            <person name="Kawai M."/>
            <person name="Futagami T."/>
            <person name="Toyoda A."/>
            <person name="Takaki Y."/>
            <person name="Nishi S."/>
            <person name="Hori S."/>
            <person name="Arai W."/>
            <person name="Tsubouchi T."/>
            <person name="Morono Y."/>
            <person name="Uchiyama I."/>
            <person name="Ito T."/>
            <person name="Fujiyama A."/>
            <person name="Inagaki F."/>
            <person name="Takami H."/>
        </authorList>
    </citation>
    <scope>NUCLEOTIDE SEQUENCE</scope>
    <source>
        <strain evidence="1">Expedition CK06-06</strain>
    </source>
</reference>
<dbReference type="EMBL" id="BARW01026634">
    <property type="protein sequence ID" value="GAJ07618.1"/>
    <property type="molecule type" value="Genomic_DNA"/>
</dbReference>
<accession>X1TQL1</accession>
<sequence length="76" mass="9178">MTVYIISKSWRQTIIPGYYFGRRYHLKRKQLFSDPAMAKAKSHLPDSYYKLLLVINYGFLERNILMRRIRNEAQAH</sequence>
<proteinExistence type="predicted"/>
<protein>
    <submittedName>
        <fullName evidence="1">Uncharacterized protein</fullName>
    </submittedName>
</protein>
<gene>
    <name evidence="1" type="ORF">S12H4_43403</name>
</gene>
<organism evidence="1">
    <name type="scientific">marine sediment metagenome</name>
    <dbReference type="NCBI Taxonomy" id="412755"/>
    <lineage>
        <taxon>unclassified sequences</taxon>
        <taxon>metagenomes</taxon>
        <taxon>ecological metagenomes</taxon>
    </lineage>
</organism>
<comment type="caution">
    <text evidence="1">The sequence shown here is derived from an EMBL/GenBank/DDBJ whole genome shotgun (WGS) entry which is preliminary data.</text>
</comment>
<name>X1TQL1_9ZZZZ</name>
<dbReference type="AlphaFoldDB" id="X1TQL1"/>